<accession>A0A3P3XJJ6</accession>
<evidence type="ECO:0000256" key="4">
    <source>
        <dbReference type="ARBA" id="ARBA00022967"/>
    </source>
</evidence>
<dbReference type="InterPro" id="IPR003439">
    <property type="entry name" value="ABC_transporter-like_ATP-bd"/>
</dbReference>
<dbReference type="SUPFAM" id="SSF52540">
    <property type="entry name" value="P-loop containing nucleoside triphosphate hydrolases"/>
    <property type="match status" value="1"/>
</dbReference>
<dbReference type="AlphaFoldDB" id="A0A3P3XJJ6"/>
<dbReference type="EMBL" id="FWDM01000022">
    <property type="protein sequence ID" value="SLM13816.1"/>
    <property type="molecule type" value="Genomic_DNA"/>
</dbReference>
<keyword evidence="4" id="KW-1278">Translocase</keyword>
<comment type="function">
    <text evidence="5">Part of the ABC transporter complex HmuTUV involved in hemin import. Responsible for energy coupling to the transport system.</text>
</comment>
<dbReference type="PANTHER" id="PTHR42794">
    <property type="entry name" value="HEMIN IMPORT ATP-BINDING PROTEIN HMUV"/>
    <property type="match status" value="1"/>
</dbReference>
<organism evidence="7">
    <name type="scientific">uncultured spirochete</name>
    <dbReference type="NCBI Taxonomy" id="156406"/>
    <lineage>
        <taxon>Bacteria</taxon>
        <taxon>Pseudomonadati</taxon>
        <taxon>Spirochaetota</taxon>
        <taxon>Spirochaetia</taxon>
        <taxon>Spirochaetales</taxon>
        <taxon>environmental samples</taxon>
    </lineage>
</organism>
<name>A0A3P3XJJ6_9SPIR</name>
<keyword evidence="2" id="KW-0547">Nucleotide-binding</keyword>
<dbReference type="GO" id="GO:0005524">
    <property type="term" value="F:ATP binding"/>
    <property type="evidence" value="ECO:0007669"/>
    <property type="project" value="UniProtKB-KW"/>
</dbReference>
<evidence type="ECO:0000256" key="3">
    <source>
        <dbReference type="ARBA" id="ARBA00022840"/>
    </source>
</evidence>
<feature type="domain" description="ABC transporter" evidence="6">
    <location>
        <begin position="46"/>
        <end position="286"/>
    </location>
</feature>
<keyword evidence="1" id="KW-0813">Transport</keyword>
<dbReference type="PROSITE" id="PS50893">
    <property type="entry name" value="ABC_TRANSPORTER_2"/>
    <property type="match status" value="1"/>
</dbReference>
<dbReference type="SMART" id="SM00382">
    <property type="entry name" value="AAA"/>
    <property type="match status" value="1"/>
</dbReference>
<reference evidence="7" key="1">
    <citation type="submission" date="2017-02" db="EMBL/GenBank/DDBJ databases">
        <authorList>
            <person name="Regsiter A."/>
            <person name="William W."/>
        </authorList>
    </citation>
    <scope>NUCLEOTIDE SEQUENCE</scope>
    <source>
        <strain evidence="7">Bib</strain>
    </source>
</reference>
<evidence type="ECO:0000256" key="2">
    <source>
        <dbReference type="ARBA" id="ARBA00022741"/>
    </source>
</evidence>
<dbReference type="InterPro" id="IPR027417">
    <property type="entry name" value="P-loop_NTPase"/>
</dbReference>
<keyword evidence="3 7" id="KW-0067">ATP-binding</keyword>
<dbReference type="CDD" id="cd03214">
    <property type="entry name" value="ABC_Iron-Siderophores_B12_Hemin"/>
    <property type="match status" value="1"/>
</dbReference>
<evidence type="ECO:0000256" key="5">
    <source>
        <dbReference type="ARBA" id="ARBA00037066"/>
    </source>
</evidence>
<dbReference type="InterPro" id="IPR003593">
    <property type="entry name" value="AAA+_ATPase"/>
</dbReference>
<dbReference type="GO" id="GO:0016887">
    <property type="term" value="F:ATP hydrolysis activity"/>
    <property type="evidence" value="ECO:0007669"/>
    <property type="project" value="InterPro"/>
</dbReference>
<dbReference type="Pfam" id="PF00005">
    <property type="entry name" value="ABC_tran"/>
    <property type="match status" value="1"/>
</dbReference>
<proteinExistence type="predicted"/>
<protein>
    <submittedName>
        <fullName evidence="7">Achromobactin ABC transporter, ATP-binding protein CbrD family protein</fullName>
    </submittedName>
</protein>
<evidence type="ECO:0000259" key="6">
    <source>
        <dbReference type="PROSITE" id="PS50893"/>
    </source>
</evidence>
<dbReference type="Gene3D" id="3.40.50.300">
    <property type="entry name" value="P-loop containing nucleotide triphosphate hydrolases"/>
    <property type="match status" value="1"/>
</dbReference>
<sequence>MSPERLPRHIPGIPETSRGLVEPQLAGSRLAGITFKQNEAPGRASLEASSLAIGWEQGRKKHILAQNISFKVYAGHLVALVGPNGAGKSSLLRTIAGLQAPCGGLLSLLGKNIAQIPVEERASLLACVFNERMESGYLTVSEFVAFGRYPYTNARNRLTSEDKHKIAAALALVGMNSFAQRTFVSLSDGEKQKVQIARAVAQDTPVLVLDEPTAFLDAPSRIEIFRLAERLAQEAGRAVVLCTHEVDLALKTADELWVLDREHRFTAGAPFVVARSGAIGRAFDLPTVAFDSLTGTFRPRSAR</sequence>
<gene>
    <name evidence="7" type="ORF">SPIROBIBN47_290218</name>
</gene>
<evidence type="ECO:0000313" key="7">
    <source>
        <dbReference type="EMBL" id="SLM13816.1"/>
    </source>
</evidence>
<dbReference type="PANTHER" id="PTHR42794:SF1">
    <property type="entry name" value="HEMIN IMPORT ATP-BINDING PROTEIN HMUV"/>
    <property type="match status" value="1"/>
</dbReference>
<evidence type="ECO:0000256" key="1">
    <source>
        <dbReference type="ARBA" id="ARBA00022448"/>
    </source>
</evidence>